<dbReference type="AlphaFoldDB" id="A0A173WXZ5"/>
<evidence type="ECO:0000313" key="1">
    <source>
        <dbReference type="EMBL" id="RAW51796.1"/>
    </source>
</evidence>
<comment type="caution">
    <text evidence="1">The sequence shown here is derived from an EMBL/GenBank/DDBJ whole genome shotgun (WGS) entry which is preliminary data.</text>
</comment>
<gene>
    <name evidence="1" type="ORF">C4N26_13040</name>
</gene>
<protein>
    <submittedName>
        <fullName evidence="1">Uncharacterized protein</fullName>
    </submittedName>
</protein>
<dbReference type="RefSeq" id="WP_055188447.1">
    <property type="nucleotide sequence ID" value="NZ_PRLB01000016.1"/>
</dbReference>
<name>A0A173WXZ5_9FIRM</name>
<reference evidence="1 2" key="1">
    <citation type="submission" date="2018-02" db="EMBL/GenBank/DDBJ databases">
        <title>Complete genome sequencing of Faecalibacterium prausnitzii strains isolated from the human gut.</title>
        <authorList>
            <person name="Fitzgerald B.C."/>
            <person name="Shkoporov A.N."/>
            <person name="Ross P.R."/>
            <person name="Hill C."/>
        </authorList>
    </citation>
    <scope>NUCLEOTIDE SEQUENCE [LARGE SCALE GENOMIC DNA]</scope>
    <source>
        <strain evidence="1 2">APC942/32-1</strain>
    </source>
</reference>
<organism evidence="1 2">
    <name type="scientific">Faecalibacterium prausnitzii</name>
    <dbReference type="NCBI Taxonomy" id="853"/>
    <lineage>
        <taxon>Bacteria</taxon>
        <taxon>Bacillati</taxon>
        <taxon>Bacillota</taxon>
        <taxon>Clostridia</taxon>
        <taxon>Eubacteriales</taxon>
        <taxon>Oscillospiraceae</taxon>
        <taxon>Faecalibacterium</taxon>
    </lineage>
</organism>
<evidence type="ECO:0000313" key="2">
    <source>
        <dbReference type="Proteomes" id="UP000251144"/>
    </source>
</evidence>
<accession>A0A173WXZ5</accession>
<dbReference type="Proteomes" id="UP000251144">
    <property type="component" value="Unassembled WGS sequence"/>
</dbReference>
<proteinExistence type="predicted"/>
<dbReference type="OrthoDB" id="9858063at2"/>
<dbReference type="EMBL" id="PRLB01000016">
    <property type="protein sequence ID" value="RAW51796.1"/>
    <property type="molecule type" value="Genomic_DNA"/>
</dbReference>
<sequence>MYCNKFFRTEEEAKAFKKSHGGALYKNIKGSHTRQAYRVEAMMAVQDGWLRSTETDTYPFCVAWNGKPLSAGKEI</sequence>